<dbReference type="GO" id="GO:0017148">
    <property type="term" value="P:negative regulation of translation"/>
    <property type="evidence" value="ECO:0007669"/>
    <property type="project" value="UniProtKB-UniRule"/>
</dbReference>
<dbReference type="InterPro" id="IPR004394">
    <property type="entry name" value="Iojap/RsfS/C7orf30"/>
</dbReference>
<keyword evidence="2" id="KW-0810">Translation regulation</keyword>
<dbReference type="STRING" id="84035.SAMN05660742_12347"/>
<gene>
    <name evidence="2" type="primary">rsfS</name>
    <name evidence="3" type="ORF">SAMN05660742_12347</name>
</gene>
<keyword evidence="4" id="KW-1185">Reference proteome</keyword>
<dbReference type="NCBIfam" id="TIGR00090">
    <property type="entry name" value="rsfS_iojap_ybeB"/>
    <property type="match status" value="1"/>
</dbReference>
<dbReference type="PANTHER" id="PTHR21043:SF0">
    <property type="entry name" value="MITOCHONDRIAL ASSEMBLY OF RIBOSOMAL LARGE SUBUNIT PROTEIN 1"/>
    <property type="match status" value="1"/>
</dbReference>
<comment type="subunit">
    <text evidence="2">Interacts with ribosomal protein uL14 (rplN).</text>
</comment>
<evidence type="ECO:0000313" key="3">
    <source>
        <dbReference type="EMBL" id="SEJ90974.1"/>
    </source>
</evidence>
<comment type="function">
    <text evidence="2">Functions as a ribosomal silencing factor. Interacts with ribosomal protein uL14 (rplN), blocking formation of intersubunit bridge B8. Prevents association of the 30S and 50S ribosomal subunits and the formation of functional ribosomes, thus repressing translation.</text>
</comment>
<dbReference type="Gene3D" id="3.30.460.10">
    <property type="entry name" value="Beta Polymerase, domain 2"/>
    <property type="match status" value="1"/>
</dbReference>
<proteinExistence type="inferred from homology"/>
<evidence type="ECO:0000256" key="1">
    <source>
        <dbReference type="ARBA" id="ARBA00010574"/>
    </source>
</evidence>
<dbReference type="HAMAP" id="MF_01477">
    <property type="entry name" value="Iojap_RsfS"/>
    <property type="match status" value="1"/>
</dbReference>
<dbReference type="GO" id="GO:0005737">
    <property type="term" value="C:cytoplasm"/>
    <property type="evidence" value="ECO:0007669"/>
    <property type="project" value="UniProtKB-SubCell"/>
</dbReference>
<dbReference type="AlphaFoldDB" id="A0A1H7CP24"/>
<accession>A0A1H7CP24</accession>
<comment type="subcellular location">
    <subcellularLocation>
        <location evidence="2">Cytoplasm</location>
    </subcellularLocation>
</comment>
<keyword evidence="2" id="KW-0963">Cytoplasm</keyword>
<name>A0A1H7CP24_9FIRM</name>
<dbReference type="InterPro" id="IPR043519">
    <property type="entry name" value="NT_sf"/>
</dbReference>
<dbReference type="Proteomes" id="UP000199662">
    <property type="component" value="Unassembled WGS sequence"/>
</dbReference>
<dbReference type="GO" id="GO:0043023">
    <property type="term" value="F:ribosomal large subunit binding"/>
    <property type="evidence" value="ECO:0007669"/>
    <property type="project" value="TreeGrafter"/>
</dbReference>
<evidence type="ECO:0000256" key="2">
    <source>
        <dbReference type="HAMAP-Rule" id="MF_01477"/>
    </source>
</evidence>
<keyword evidence="2" id="KW-0678">Repressor</keyword>
<protein>
    <recommendedName>
        <fullName evidence="2">Ribosomal silencing factor RsfS</fullName>
    </recommendedName>
</protein>
<dbReference type="PANTHER" id="PTHR21043">
    <property type="entry name" value="IOJAP SUPERFAMILY ORTHOLOG"/>
    <property type="match status" value="1"/>
</dbReference>
<sequence length="116" mass="13090">MFSSTEEMSKVIAQAASDKKASDIVTLDMKELTVNTDYFIICSANTSTQVKAIADHIEDVLQEQGVPFLHKEGHREGGWVLLDYGDCVAHIFTEENRQFYNLEGLWGNAPFKPYED</sequence>
<organism evidence="3 4">
    <name type="scientific">Propionispira arboris</name>
    <dbReference type="NCBI Taxonomy" id="84035"/>
    <lineage>
        <taxon>Bacteria</taxon>
        <taxon>Bacillati</taxon>
        <taxon>Bacillota</taxon>
        <taxon>Negativicutes</taxon>
        <taxon>Selenomonadales</taxon>
        <taxon>Selenomonadaceae</taxon>
        <taxon>Propionispira</taxon>
    </lineage>
</organism>
<dbReference type="SUPFAM" id="SSF81301">
    <property type="entry name" value="Nucleotidyltransferase"/>
    <property type="match status" value="1"/>
</dbReference>
<dbReference type="GO" id="GO:0042256">
    <property type="term" value="P:cytosolic ribosome assembly"/>
    <property type="evidence" value="ECO:0007669"/>
    <property type="project" value="UniProtKB-UniRule"/>
</dbReference>
<comment type="similarity">
    <text evidence="1 2">Belongs to the Iojap/RsfS family.</text>
</comment>
<reference evidence="3 4" key="1">
    <citation type="submission" date="2016-10" db="EMBL/GenBank/DDBJ databases">
        <authorList>
            <person name="de Groot N.N."/>
        </authorList>
    </citation>
    <scope>NUCLEOTIDE SEQUENCE [LARGE SCALE GENOMIC DNA]</scope>
    <source>
        <strain evidence="3 4">DSM 2179</strain>
    </source>
</reference>
<evidence type="ECO:0000313" key="4">
    <source>
        <dbReference type="Proteomes" id="UP000199662"/>
    </source>
</evidence>
<dbReference type="Pfam" id="PF02410">
    <property type="entry name" value="RsfS"/>
    <property type="match status" value="1"/>
</dbReference>
<dbReference type="RefSeq" id="WP_019553291.1">
    <property type="nucleotide sequence ID" value="NZ_FNZK01000023.1"/>
</dbReference>
<dbReference type="GO" id="GO:0090071">
    <property type="term" value="P:negative regulation of ribosome biogenesis"/>
    <property type="evidence" value="ECO:0007669"/>
    <property type="project" value="UniProtKB-UniRule"/>
</dbReference>
<dbReference type="EMBL" id="FNZK01000023">
    <property type="protein sequence ID" value="SEJ90974.1"/>
    <property type="molecule type" value="Genomic_DNA"/>
</dbReference>